<dbReference type="AlphaFoldDB" id="A0AAW6RL72"/>
<protein>
    <submittedName>
        <fullName evidence="10">Laccase domain-containing protein</fullName>
    </submittedName>
</protein>
<evidence type="ECO:0000256" key="3">
    <source>
        <dbReference type="ARBA" id="ARBA00022679"/>
    </source>
</evidence>
<dbReference type="InterPro" id="IPR038371">
    <property type="entry name" value="Cu_polyphenol_OxRdtase_sf"/>
</dbReference>
<dbReference type="CDD" id="cd16833">
    <property type="entry name" value="YfiH"/>
    <property type="match status" value="1"/>
</dbReference>
<evidence type="ECO:0000256" key="2">
    <source>
        <dbReference type="ARBA" id="ARBA00007353"/>
    </source>
</evidence>
<dbReference type="PANTHER" id="PTHR30616:SF2">
    <property type="entry name" value="PURINE NUCLEOSIDE PHOSPHORYLASE LACC1"/>
    <property type="match status" value="1"/>
</dbReference>
<dbReference type="InterPro" id="IPR003730">
    <property type="entry name" value="Cu_polyphenol_OxRdtase"/>
</dbReference>
<proteinExistence type="inferred from homology"/>
<accession>A0AAW6RL72</accession>
<dbReference type="GO" id="GO:0005507">
    <property type="term" value="F:copper ion binding"/>
    <property type="evidence" value="ECO:0007669"/>
    <property type="project" value="TreeGrafter"/>
</dbReference>
<keyword evidence="5" id="KW-0378">Hydrolase</keyword>
<evidence type="ECO:0000256" key="1">
    <source>
        <dbReference type="ARBA" id="ARBA00000553"/>
    </source>
</evidence>
<dbReference type="RefSeq" id="WP_279524399.1">
    <property type="nucleotide sequence ID" value="NZ_JARVII010000012.1"/>
</dbReference>
<comment type="caution">
    <text evidence="10">The sequence shown here is derived from an EMBL/GenBank/DDBJ whole genome shotgun (WGS) entry which is preliminary data.</text>
</comment>
<comment type="similarity">
    <text evidence="2">Belongs to the purine nucleoside phosphorylase YfiH/LACC1 family.</text>
</comment>
<dbReference type="PANTHER" id="PTHR30616">
    <property type="entry name" value="UNCHARACTERIZED PROTEIN YFIH"/>
    <property type="match status" value="1"/>
</dbReference>
<keyword evidence="6" id="KW-0862">Zinc</keyword>
<evidence type="ECO:0000313" key="10">
    <source>
        <dbReference type="EMBL" id="MDG9699502.1"/>
    </source>
</evidence>
<dbReference type="Gene3D" id="3.60.140.10">
    <property type="entry name" value="CNF1/YfiH-like putative cysteine hydrolases"/>
    <property type="match status" value="1"/>
</dbReference>
<dbReference type="Proteomes" id="UP001237156">
    <property type="component" value="Unassembled WGS sequence"/>
</dbReference>
<dbReference type="GO" id="GO:0016787">
    <property type="term" value="F:hydrolase activity"/>
    <property type="evidence" value="ECO:0007669"/>
    <property type="project" value="UniProtKB-KW"/>
</dbReference>
<evidence type="ECO:0000256" key="9">
    <source>
        <dbReference type="ARBA" id="ARBA00049893"/>
    </source>
</evidence>
<sequence>MSRLPLPADWLVPDWPAPPGVRAVCTTRSCPAGDAPSAAPWGGFNLADHVGDAPQAVASHRAALAACTGARPVFLKQMHGCHVAELDAYAPDGQPADAAVTASSGVACTVMVADCLPVLLARADGAAVAAAHAGWRGLAGGVIEAAAQAVRRLGPHPPASAASATSAVEVVAWLGPCIGPDAFEVGPEVRAAFTAARPEAAACFSPRPGGKWLAHLPALARQRLAALGIPTWGNDGSPAWCTFSQPQLFHSYRARPVTGRMAACVWLQAGHP</sequence>
<evidence type="ECO:0000256" key="7">
    <source>
        <dbReference type="ARBA" id="ARBA00047989"/>
    </source>
</evidence>
<dbReference type="InterPro" id="IPR011324">
    <property type="entry name" value="Cytotoxic_necrot_fac-like_cat"/>
</dbReference>
<dbReference type="EMBL" id="JARVII010000012">
    <property type="protein sequence ID" value="MDG9699502.1"/>
    <property type="molecule type" value="Genomic_DNA"/>
</dbReference>
<keyword evidence="3" id="KW-0808">Transferase</keyword>
<evidence type="ECO:0000256" key="5">
    <source>
        <dbReference type="ARBA" id="ARBA00022801"/>
    </source>
</evidence>
<dbReference type="GO" id="GO:0017061">
    <property type="term" value="F:S-methyl-5-thioadenosine phosphorylase activity"/>
    <property type="evidence" value="ECO:0007669"/>
    <property type="project" value="UniProtKB-EC"/>
</dbReference>
<evidence type="ECO:0000256" key="6">
    <source>
        <dbReference type="ARBA" id="ARBA00022833"/>
    </source>
</evidence>
<name>A0AAW6RL72_9BURK</name>
<evidence type="ECO:0000256" key="8">
    <source>
        <dbReference type="ARBA" id="ARBA00048968"/>
    </source>
</evidence>
<comment type="catalytic activity">
    <reaction evidence="9">
        <text>S-methyl-5'-thioadenosine + phosphate = 5-(methylsulfanyl)-alpha-D-ribose 1-phosphate + adenine</text>
        <dbReference type="Rhea" id="RHEA:11852"/>
        <dbReference type="ChEBI" id="CHEBI:16708"/>
        <dbReference type="ChEBI" id="CHEBI:17509"/>
        <dbReference type="ChEBI" id="CHEBI:43474"/>
        <dbReference type="ChEBI" id="CHEBI:58533"/>
        <dbReference type="EC" id="2.4.2.28"/>
    </reaction>
    <physiologicalReaction direction="left-to-right" evidence="9">
        <dbReference type="Rhea" id="RHEA:11853"/>
    </physiologicalReaction>
</comment>
<reference evidence="10 11" key="1">
    <citation type="submission" date="2023-04" db="EMBL/GenBank/DDBJ databases">
        <title>Ottowia paracancer sp. nov., isolated from human stomach.</title>
        <authorList>
            <person name="Song Y."/>
        </authorList>
    </citation>
    <scope>NUCLEOTIDE SEQUENCE [LARGE SCALE GENOMIC DNA]</scope>
    <source>
        <strain evidence="10 11">10c7w1</strain>
    </source>
</reference>
<evidence type="ECO:0000256" key="4">
    <source>
        <dbReference type="ARBA" id="ARBA00022723"/>
    </source>
</evidence>
<comment type="catalytic activity">
    <reaction evidence="7">
        <text>adenosine + H2O + H(+) = inosine + NH4(+)</text>
        <dbReference type="Rhea" id="RHEA:24408"/>
        <dbReference type="ChEBI" id="CHEBI:15377"/>
        <dbReference type="ChEBI" id="CHEBI:15378"/>
        <dbReference type="ChEBI" id="CHEBI:16335"/>
        <dbReference type="ChEBI" id="CHEBI:17596"/>
        <dbReference type="ChEBI" id="CHEBI:28938"/>
        <dbReference type="EC" id="3.5.4.4"/>
    </reaction>
    <physiologicalReaction direction="left-to-right" evidence="7">
        <dbReference type="Rhea" id="RHEA:24409"/>
    </physiologicalReaction>
</comment>
<dbReference type="SUPFAM" id="SSF64438">
    <property type="entry name" value="CNF1/YfiH-like putative cysteine hydrolases"/>
    <property type="match status" value="1"/>
</dbReference>
<gene>
    <name evidence="10" type="ORF">QB898_07230</name>
</gene>
<keyword evidence="4" id="KW-0479">Metal-binding</keyword>
<keyword evidence="11" id="KW-1185">Reference proteome</keyword>
<evidence type="ECO:0000313" key="11">
    <source>
        <dbReference type="Proteomes" id="UP001237156"/>
    </source>
</evidence>
<dbReference type="Pfam" id="PF02578">
    <property type="entry name" value="Cu-oxidase_4"/>
    <property type="match status" value="1"/>
</dbReference>
<comment type="catalytic activity">
    <reaction evidence="1">
        <text>inosine + phosphate = alpha-D-ribose 1-phosphate + hypoxanthine</text>
        <dbReference type="Rhea" id="RHEA:27646"/>
        <dbReference type="ChEBI" id="CHEBI:17368"/>
        <dbReference type="ChEBI" id="CHEBI:17596"/>
        <dbReference type="ChEBI" id="CHEBI:43474"/>
        <dbReference type="ChEBI" id="CHEBI:57720"/>
        <dbReference type="EC" id="2.4.2.1"/>
    </reaction>
    <physiologicalReaction direction="left-to-right" evidence="1">
        <dbReference type="Rhea" id="RHEA:27647"/>
    </physiologicalReaction>
</comment>
<organism evidence="10 11">
    <name type="scientific">Ottowia cancrivicina</name>
    <dbReference type="NCBI Taxonomy" id="3040346"/>
    <lineage>
        <taxon>Bacteria</taxon>
        <taxon>Pseudomonadati</taxon>
        <taxon>Pseudomonadota</taxon>
        <taxon>Betaproteobacteria</taxon>
        <taxon>Burkholderiales</taxon>
        <taxon>Comamonadaceae</taxon>
        <taxon>Ottowia</taxon>
    </lineage>
</organism>
<comment type="catalytic activity">
    <reaction evidence="8">
        <text>adenosine + phosphate = alpha-D-ribose 1-phosphate + adenine</text>
        <dbReference type="Rhea" id="RHEA:27642"/>
        <dbReference type="ChEBI" id="CHEBI:16335"/>
        <dbReference type="ChEBI" id="CHEBI:16708"/>
        <dbReference type="ChEBI" id="CHEBI:43474"/>
        <dbReference type="ChEBI" id="CHEBI:57720"/>
        <dbReference type="EC" id="2.4.2.1"/>
    </reaction>
    <physiologicalReaction direction="left-to-right" evidence="8">
        <dbReference type="Rhea" id="RHEA:27643"/>
    </physiologicalReaction>
</comment>